<gene>
    <name evidence="5" type="primary">recX</name>
    <name evidence="8" type="ORF">GCM10023351_25680</name>
</gene>
<dbReference type="Gene3D" id="1.10.10.10">
    <property type="entry name" value="Winged helix-like DNA-binding domain superfamily/Winged helix DNA-binding domain"/>
    <property type="match status" value="1"/>
</dbReference>
<evidence type="ECO:0000256" key="3">
    <source>
        <dbReference type="ARBA" id="ARBA00018111"/>
    </source>
</evidence>
<accession>A0ABP9AGS9</accession>
<comment type="similarity">
    <text evidence="2 5">Belongs to the RecX family.</text>
</comment>
<dbReference type="InterPro" id="IPR053924">
    <property type="entry name" value="RecX_HTH_2nd"/>
</dbReference>
<dbReference type="EMBL" id="BAABKO010000004">
    <property type="protein sequence ID" value="GAA4779508.1"/>
    <property type="molecule type" value="Genomic_DNA"/>
</dbReference>
<comment type="function">
    <text evidence="5">Modulates RecA activity.</text>
</comment>
<evidence type="ECO:0000256" key="6">
    <source>
        <dbReference type="SAM" id="MobiDB-lite"/>
    </source>
</evidence>
<reference evidence="9" key="1">
    <citation type="journal article" date="2019" name="Int. J. Syst. Evol. Microbiol.">
        <title>The Global Catalogue of Microorganisms (GCM) 10K type strain sequencing project: providing services to taxonomists for standard genome sequencing and annotation.</title>
        <authorList>
            <consortium name="The Broad Institute Genomics Platform"/>
            <consortium name="The Broad Institute Genome Sequencing Center for Infectious Disease"/>
            <person name="Wu L."/>
            <person name="Ma J."/>
        </authorList>
    </citation>
    <scope>NUCLEOTIDE SEQUENCE [LARGE SCALE GENOMIC DNA]</scope>
    <source>
        <strain evidence="9">JCM 18537</strain>
    </source>
</reference>
<dbReference type="Proteomes" id="UP001501645">
    <property type="component" value="Unassembled WGS sequence"/>
</dbReference>
<dbReference type="PANTHER" id="PTHR33602">
    <property type="entry name" value="REGULATORY PROTEIN RECX FAMILY PROTEIN"/>
    <property type="match status" value="1"/>
</dbReference>
<dbReference type="RefSeq" id="WP_345439794.1">
    <property type="nucleotide sequence ID" value="NZ_BAABKO010000004.1"/>
</dbReference>
<keyword evidence="9" id="KW-1185">Reference proteome</keyword>
<keyword evidence="4 5" id="KW-0963">Cytoplasm</keyword>
<evidence type="ECO:0000313" key="8">
    <source>
        <dbReference type="EMBL" id="GAA4779508.1"/>
    </source>
</evidence>
<comment type="subcellular location">
    <subcellularLocation>
        <location evidence="1 5">Cytoplasm</location>
    </subcellularLocation>
</comment>
<evidence type="ECO:0000256" key="5">
    <source>
        <dbReference type="HAMAP-Rule" id="MF_01114"/>
    </source>
</evidence>
<sequence>MSDDHGEGLAPVIPLFGGSQAVHPTRRTPAVHDRDTARVGDSAADRSVSDDGAGGGGASPAPDGEGWHTTWRDLGSGERRLAPAPTVTTTVRDGVRFVELPEGGDDSADPLDDDGDIPTDIAAAAEERLVKALRSRSLSESEARSRLRREGVPEDAVEDIVRRLSRIGALDDAALAEQLVHIGVSRKNQGRRAIAQALATRGIARETVDAALDGLPDDDRERALEFARGKASSLVRFDDDTAVRRLVGQLARRGFGGGLAMTAARTALDEARRGGGGVRFR</sequence>
<dbReference type="Pfam" id="PF02631">
    <property type="entry name" value="RecX_HTH2"/>
    <property type="match status" value="1"/>
</dbReference>
<evidence type="ECO:0000256" key="1">
    <source>
        <dbReference type="ARBA" id="ARBA00004496"/>
    </source>
</evidence>
<evidence type="ECO:0000256" key="4">
    <source>
        <dbReference type="ARBA" id="ARBA00022490"/>
    </source>
</evidence>
<organism evidence="8 9">
    <name type="scientific">Microbacterium gilvum</name>
    <dbReference type="NCBI Taxonomy" id="1336204"/>
    <lineage>
        <taxon>Bacteria</taxon>
        <taxon>Bacillati</taxon>
        <taxon>Actinomycetota</taxon>
        <taxon>Actinomycetes</taxon>
        <taxon>Micrococcales</taxon>
        <taxon>Microbacteriaceae</taxon>
        <taxon>Microbacterium</taxon>
    </lineage>
</organism>
<name>A0ABP9AGS9_9MICO</name>
<comment type="caution">
    <text evidence="8">The sequence shown here is derived from an EMBL/GenBank/DDBJ whole genome shotgun (WGS) entry which is preliminary data.</text>
</comment>
<dbReference type="PANTHER" id="PTHR33602:SF1">
    <property type="entry name" value="REGULATORY PROTEIN RECX FAMILY PROTEIN"/>
    <property type="match status" value="1"/>
</dbReference>
<evidence type="ECO:0000259" key="7">
    <source>
        <dbReference type="Pfam" id="PF02631"/>
    </source>
</evidence>
<proteinExistence type="inferred from homology"/>
<evidence type="ECO:0000313" key="9">
    <source>
        <dbReference type="Proteomes" id="UP001501645"/>
    </source>
</evidence>
<feature type="region of interest" description="Disordered" evidence="6">
    <location>
        <begin position="1"/>
        <end position="88"/>
    </location>
</feature>
<evidence type="ECO:0000256" key="2">
    <source>
        <dbReference type="ARBA" id="ARBA00009695"/>
    </source>
</evidence>
<feature type="domain" description="RecX second three-helical" evidence="7">
    <location>
        <begin position="171"/>
        <end position="212"/>
    </location>
</feature>
<protein>
    <recommendedName>
        <fullName evidence="3 5">Regulatory protein RecX</fullName>
    </recommendedName>
</protein>
<dbReference type="InterPro" id="IPR036388">
    <property type="entry name" value="WH-like_DNA-bd_sf"/>
</dbReference>
<dbReference type="InterPro" id="IPR003783">
    <property type="entry name" value="Regulatory_RecX"/>
</dbReference>
<dbReference type="HAMAP" id="MF_01114">
    <property type="entry name" value="RecX"/>
    <property type="match status" value="1"/>
</dbReference>
<feature type="compositionally biased region" description="Basic and acidic residues" evidence="6">
    <location>
        <begin position="30"/>
        <end position="49"/>
    </location>
</feature>